<dbReference type="EMBL" id="CM037157">
    <property type="protein sequence ID" value="KAH7850211.1"/>
    <property type="molecule type" value="Genomic_DNA"/>
</dbReference>
<proteinExistence type="predicted"/>
<organism evidence="1 2">
    <name type="scientific">Vaccinium darrowii</name>
    <dbReference type="NCBI Taxonomy" id="229202"/>
    <lineage>
        <taxon>Eukaryota</taxon>
        <taxon>Viridiplantae</taxon>
        <taxon>Streptophyta</taxon>
        <taxon>Embryophyta</taxon>
        <taxon>Tracheophyta</taxon>
        <taxon>Spermatophyta</taxon>
        <taxon>Magnoliopsida</taxon>
        <taxon>eudicotyledons</taxon>
        <taxon>Gunneridae</taxon>
        <taxon>Pentapetalae</taxon>
        <taxon>asterids</taxon>
        <taxon>Ericales</taxon>
        <taxon>Ericaceae</taxon>
        <taxon>Vaccinioideae</taxon>
        <taxon>Vaccinieae</taxon>
        <taxon>Vaccinium</taxon>
    </lineage>
</organism>
<evidence type="ECO:0000313" key="2">
    <source>
        <dbReference type="Proteomes" id="UP000828048"/>
    </source>
</evidence>
<gene>
    <name evidence="1" type="ORF">Vadar_029301</name>
</gene>
<sequence length="621" mass="68883">MPSSEQTELTWTTWEELLLACAVKRHGIKDWDSVAMELQTRSSLSLLLTSQVCRNKYHDLQRRFTEPDDDDQTDTIPWLEELRKLRVSELKQELHRYDLSIQTLQLKVKSLEEERERSLKENDDVEPDLENNLEKERSENDKDDDGDAARAPEKSSPTSAAGRENRSFNESSSTANRTEPEPVGTSEFKPDPVQSESKLASEDSCNDSSNTLAKHAAAVAKVSQEEKKGGESTGLRDSVGDSKEGVKESSDVQSTASLTRKRRREKEVSGVVSPATIKRGGEKSEPLVGLLDIIIRSHKHGSLFESRLESQKKDEYKNTVRTHMDLATIRTRLKNGSYSSCTTKFYRDLLLLFTNAIVFFPKASMESATALELRNLVLDELKKKKPTQGSDSSPDPAPSNPTSVDTKPDLLKPVSLLAKHKSSVPILVCRKRSSISAKTSNTKQTNEKKPNLNPKAPAKNLSNLKEEESRKTNERPVTGTRSTRRNKEEDKGESRMRNDKKKSDVAAVKKRGAADFLRRIKRNSPSKGTTVVETLKSGGGEGNSGGGRRENSKRGEGRKEAPLQRPGSGGRKPRKEESSPLKRGGGGRPAKKGTEGGGRKRGREDGGAEAGSKQTRKRSRR</sequence>
<protein>
    <submittedName>
        <fullName evidence="1">Uncharacterized protein</fullName>
    </submittedName>
</protein>
<dbReference type="Proteomes" id="UP000828048">
    <property type="component" value="Chromosome 7"/>
</dbReference>
<evidence type="ECO:0000313" key="1">
    <source>
        <dbReference type="EMBL" id="KAH7850211.1"/>
    </source>
</evidence>
<comment type="caution">
    <text evidence="1">The sequence shown here is derived from an EMBL/GenBank/DDBJ whole genome shotgun (WGS) entry which is preliminary data.</text>
</comment>
<accession>A0ACB7YA37</accession>
<reference evidence="1 2" key="1">
    <citation type="journal article" date="2021" name="Hortic Res">
        <title>High-quality reference genome and annotation aids understanding of berry development for evergreen blueberry (Vaccinium darrowii).</title>
        <authorList>
            <person name="Yu J."/>
            <person name="Hulse-Kemp A.M."/>
            <person name="Babiker E."/>
            <person name="Staton M."/>
        </authorList>
    </citation>
    <scope>NUCLEOTIDE SEQUENCE [LARGE SCALE GENOMIC DNA]</scope>
    <source>
        <strain evidence="2">cv. NJ 8807/NJ 8810</strain>
        <tissue evidence="1">Young leaf</tissue>
    </source>
</reference>
<name>A0ACB7YA37_9ERIC</name>
<keyword evidence="2" id="KW-1185">Reference proteome</keyword>